<gene>
    <name evidence="12" type="ORF">CLUMA_CG011139</name>
</gene>
<evidence type="ECO:0000256" key="6">
    <source>
        <dbReference type="ARBA" id="ARBA00023159"/>
    </source>
</evidence>
<keyword evidence="13" id="KW-1185">Reference proteome</keyword>
<evidence type="ECO:0000313" key="13">
    <source>
        <dbReference type="Proteomes" id="UP000183832"/>
    </source>
</evidence>
<comment type="function">
    <text evidence="9">Promotes transcriptional elongation by Su(Tpl)/ELL. Essential for development.</text>
</comment>
<keyword evidence="4" id="KW-0597">Phosphoprotein</keyword>
<evidence type="ECO:0000256" key="2">
    <source>
        <dbReference type="ARBA" id="ARBA00007798"/>
    </source>
</evidence>
<evidence type="ECO:0000256" key="10">
    <source>
        <dbReference type="SAM" id="MobiDB-lite"/>
    </source>
</evidence>
<comment type="similarity">
    <text evidence="2">Belongs to the EAF family.</text>
</comment>
<dbReference type="AlphaFoldDB" id="A0A1J1IBV0"/>
<comment type="subcellular location">
    <subcellularLocation>
        <location evidence="1">Nucleus</location>
    </subcellularLocation>
</comment>
<evidence type="ECO:0000256" key="9">
    <source>
        <dbReference type="ARBA" id="ARBA00025617"/>
    </source>
</evidence>
<proteinExistence type="inferred from homology"/>
<dbReference type="Pfam" id="PF09816">
    <property type="entry name" value="EAF"/>
    <property type="match status" value="1"/>
</dbReference>
<reference evidence="12 13" key="1">
    <citation type="submission" date="2015-04" db="EMBL/GenBank/DDBJ databases">
        <authorList>
            <person name="Syromyatnikov M.Y."/>
            <person name="Popov V.N."/>
        </authorList>
    </citation>
    <scope>NUCLEOTIDE SEQUENCE [LARGE SCALE GENOMIC DNA]</scope>
</reference>
<feature type="compositionally biased region" description="Low complexity" evidence="10">
    <location>
        <begin position="289"/>
        <end position="298"/>
    </location>
</feature>
<evidence type="ECO:0000259" key="11">
    <source>
        <dbReference type="Pfam" id="PF09816"/>
    </source>
</evidence>
<feature type="compositionally biased region" description="Low complexity" evidence="10">
    <location>
        <begin position="210"/>
        <end position="259"/>
    </location>
</feature>
<dbReference type="InterPro" id="IPR019194">
    <property type="entry name" value="Tscrpt_elong_fac_Eaf_N"/>
</dbReference>
<feature type="domain" description="Transcription elongation factor Eaf N-terminal" evidence="11">
    <location>
        <begin position="9"/>
        <end position="109"/>
    </location>
</feature>
<feature type="compositionally biased region" description="Acidic residues" evidence="10">
    <location>
        <begin position="277"/>
        <end position="288"/>
    </location>
</feature>
<feature type="compositionally biased region" description="Polar residues" evidence="10">
    <location>
        <begin position="174"/>
        <end position="202"/>
    </location>
</feature>
<accession>A0A1J1IBV0</accession>
<organism evidence="12 13">
    <name type="scientific">Clunio marinus</name>
    <dbReference type="NCBI Taxonomy" id="568069"/>
    <lineage>
        <taxon>Eukaryota</taxon>
        <taxon>Metazoa</taxon>
        <taxon>Ecdysozoa</taxon>
        <taxon>Arthropoda</taxon>
        <taxon>Hexapoda</taxon>
        <taxon>Insecta</taxon>
        <taxon>Pterygota</taxon>
        <taxon>Neoptera</taxon>
        <taxon>Endopterygota</taxon>
        <taxon>Diptera</taxon>
        <taxon>Nematocera</taxon>
        <taxon>Chironomoidea</taxon>
        <taxon>Chironomidae</taxon>
        <taxon>Clunio</taxon>
    </lineage>
</organism>
<name>A0A1J1IBV0_9DIPT</name>
<feature type="region of interest" description="Disordered" evidence="10">
    <location>
        <begin position="109"/>
        <end position="298"/>
    </location>
</feature>
<evidence type="ECO:0000256" key="4">
    <source>
        <dbReference type="ARBA" id="ARBA00022553"/>
    </source>
</evidence>
<evidence type="ECO:0000256" key="8">
    <source>
        <dbReference type="ARBA" id="ARBA00023242"/>
    </source>
</evidence>
<evidence type="ECO:0000256" key="1">
    <source>
        <dbReference type="ARBA" id="ARBA00004123"/>
    </source>
</evidence>
<dbReference type="Proteomes" id="UP000183832">
    <property type="component" value="Unassembled WGS sequence"/>
</dbReference>
<dbReference type="PANTHER" id="PTHR15970:SF2">
    <property type="entry name" value="ELL-ASSOCIATED FACTOR EAF"/>
    <property type="match status" value="1"/>
</dbReference>
<keyword evidence="7" id="KW-0804">Transcription</keyword>
<keyword evidence="6" id="KW-0010">Activator</keyword>
<evidence type="ECO:0000256" key="3">
    <source>
        <dbReference type="ARBA" id="ARBA00021452"/>
    </source>
</evidence>
<dbReference type="EMBL" id="CVRI01000047">
    <property type="protein sequence ID" value="CRK97759.1"/>
    <property type="molecule type" value="Genomic_DNA"/>
</dbReference>
<sequence length="351" mass="38093">MDRGQEVRELKLGASFASSNARTVYHTLKYDFKPASVDVHKEATLQTGSNNSVTVTLPHLDGSGVPNTIFKGNQRDYTKKECVLIINRDTNEIILERLNSQILVKKTRADNSNKQTSLSNNSSAPSIANKSDTSQTNFTPKVENQTARHSSKTRVSTGLRKNNILNFVPKHSPLQGSPSYAHRSPQQAPLWNANNPQQTLPSIPSLLDENFSNNSQPPPSSGYNNKNNNNNPNTNISLSNQSASTSASGAILQQQQQQQSLALDDIGELSSSSSSDSNDDESDSDSDSADSSTNNATNICNNVNNNTIMANNVLNQKKAPTSSNLNNHLDNSAAILRKDLCLSDSNSDSDY</sequence>
<evidence type="ECO:0000256" key="7">
    <source>
        <dbReference type="ARBA" id="ARBA00023163"/>
    </source>
</evidence>
<dbReference type="GO" id="GO:0003711">
    <property type="term" value="F:transcription elongation factor activity"/>
    <property type="evidence" value="ECO:0007669"/>
    <property type="project" value="TreeGrafter"/>
</dbReference>
<evidence type="ECO:0000313" key="12">
    <source>
        <dbReference type="EMBL" id="CRK97759.1"/>
    </source>
</evidence>
<keyword evidence="5" id="KW-0805">Transcription regulation</keyword>
<evidence type="ECO:0000256" key="5">
    <source>
        <dbReference type="ARBA" id="ARBA00023015"/>
    </source>
</evidence>
<dbReference type="GO" id="GO:0032783">
    <property type="term" value="C:super elongation complex"/>
    <property type="evidence" value="ECO:0007669"/>
    <property type="project" value="InterPro"/>
</dbReference>
<dbReference type="PANTHER" id="PTHR15970">
    <property type="entry name" value="ELL-ASSOCIATED FACTOR EAF"/>
    <property type="match status" value="1"/>
</dbReference>
<dbReference type="STRING" id="568069.A0A1J1IBV0"/>
<dbReference type="InterPro" id="IPR027093">
    <property type="entry name" value="EAF_fam"/>
</dbReference>
<feature type="compositionally biased region" description="Polar residues" evidence="10">
    <location>
        <begin position="110"/>
        <end position="165"/>
    </location>
</feature>
<keyword evidence="8" id="KW-0539">Nucleus</keyword>
<dbReference type="OrthoDB" id="125903at2759"/>
<dbReference type="GO" id="GO:0006368">
    <property type="term" value="P:transcription elongation by RNA polymerase II"/>
    <property type="evidence" value="ECO:0007669"/>
    <property type="project" value="InterPro"/>
</dbReference>
<protein>
    <recommendedName>
        <fullName evidence="3">Ell-associated factor Eaf</fullName>
    </recommendedName>
</protein>